<organism evidence="2 3">
    <name type="scientific">[Lactobacillus] rogosae</name>
    <dbReference type="NCBI Taxonomy" id="706562"/>
    <lineage>
        <taxon>Bacteria</taxon>
        <taxon>Bacillati</taxon>
        <taxon>Bacillota</taxon>
        <taxon>Clostridia</taxon>
        <taxon>Lachnospirales</taxon>
        <taxon>Lachnospiraceae</taxon>
        <taxon>Lachnospira</taxon>
    </lineage>
</organism>
<sequence>MMQLEDVVVSGVTEFVRIYIILEYFKIFLNVHSLRRNIISCVITYIITLLSYLVFHNVLVNLIVTVAGIIFLSGSFRGKFQKKLLLSIMLYAIMFVIDLLASFLLYEAPDSNNYDIVSSFISVLFFYIVVIGIKNAFKGKGRIDLSGQWYLLLYSALLSIAVLYVVYKDMVVSRIAVLTISIIILSFNLMLYIFYMSMLDRFLYERENLELKQQMNIYERQICL</sequence>
<accession>A0ABV1BWR1</accession>
<name>A0ABV1BWR1_9FIRM</name>
<feature type="transmembrane region" description="Helical" evidence="1">
    <location>
        <begin position="42"/>
        <end position="72"/>
    </location>
</feature>
<reference evidence="2 3" key="1">
    <citation type="submission" date="2024-03" db="EMBL/GenBank/DDBJ databases">
        <title>Human intestinal bacterial collection.</title>
        <authorList>
            <person name="Pauvert C."/>
            <person name="Hitch T.C.A."/>
            <person name="Clavel T."/>
        </authorList>
    </citation>
    <scope>NUCLEOTIDE SEQUENCE [LARGE SCALE GENOMIC DNA]</scope>
    <source>
        <strain evidence="2 3">CLA-AA-H255</strain>
    </source>
</reference>
<keyword evidence="1" id="KW-0472">Membrane</keyword>
<dbReference type="EMBL" id="JBBMER010000004">
    <property type="protein sequence ID" value="MEQ2379762.1"/>
    <property type="molecule type" value="Genomic_DNA"/>
</dbReference>
<comment type="caution">
    <text evidence="2">The sequence shown here is derived from an EMBL/GenBank/DDBJ whole genome shotgun (WGS) entry which is preliminary data.</text>
</comment>
<proteinExistence type="predicted"/>
<feature type="transmembrane region" description="Helical" evidence="1">
    <location>
        <begin position="173"/>
        <end position="195"/>
    </location>
</feature>
<dbReference type="RefSeq" id="WP_055307015.1">
    <property type="nucleotide sequence ID" value="NZ_DAWCMB010000015.1"/>
</dbReference>
<gene>
    <name evidence="2" type="ORF">WMO14_07700</name>
</gene>
<feature type="transmembrane region" description="Helical" evidence="1">
    <location>
        <begin position="116"/>
        <end position="137"/>
    </location>
</feature>
<evidence type="ECO:0000313" key="2">
    <source>
        <dbReference type="EMBL" id="MEQ2379762.1"/>
    </source>
</evidence>
<dbReference type="Proteomes" id="UP001442364">
    <property type="component" value="Unassembled WGS sequence"/>
</dbReference>
<keyword evidence="1" id="KW-0812">Transmembrane</keyword>
<keyword evidence="3" id="KW-1185">Reference proteome</keyword>
<feature type="transmembrane region" description="Helical" evidence="1">
    <location>
        <begin position="149"/>
        <end position="167"/>
    </location>
</feature>
<feature type="transmembrane region" description="Helical" evidence="1">
    <location>
        <begin position="84"/>
        <end position="104"/>
    </location>
</feature>
<evidence type="ECO:0000256" key="1">
    <source>
        <dbReference type="SAM" id="Phobius"/>
    </source>
</evidence>
<evidence type="ECO:0008006" key="4">
    <source>
        <dbReference type="Google" id="ProtNLM"/>
    </source>
</evidence>
<evidence type="ECO:0000313" key="3">
    <source>
        <dbReference type="Proteomes" id="UP001442364"/>
    </source>
</evidence>
<protein>
    <recommendedName>
        <fullName evidence="4">AgrC</fullName>
    </recommendedName>
</protein>
<keyword evidence="1" id="KW-1133">Transmembrane helix</keyword>